<dbReference type="Pfam" id="PF01850">
    <property type="entry name" value="PIN"/>
    <property type="match status" value="1"/>
</dbReference>
<evidence type="ECO:0000256" key="2">
    <source>
        <dbReference type="ARBA" id="ARBA00022723"/>
    </source>
</evidence>
<dbReference type="Gene3D" id="3.40.50.1010">
    <property type="entry name" value="5'-nuclease"/>
    <property type="match status" value="1"/>
</dbReference>
<evidence type="ECO:0000256" key="1">
    <source>
        <dbReference type="ARBA" id="ARBA00022722"/>
    </source>
</evidence>
<organism evidence="6 7">
    <name type="scientific">Nocardioides aromaticivorans</name>
    <dbReference type="NCBI Taxonomy" id="200618"/>
    <lineage>
        <taxon>Bacteria</taxon>
        <taxon>Bacillati</taxon>
        <taxon>Actinomycetota</taxon>
        <taxon>Actinomycetes</taxon>
        <taxon>Propionibacteriales</taxon>
        <taxon>Nocardioidaceae</taxon>
        <taxon>Nocardioides</taxon>
    </lineage>
</organism>
<dbReference type="GO" id="GO:0016787">
    <property type="term" value="F:hydrolase activity"/>
    <property type="evidence" value="ECO:0007669"/>
    <property type="project" value="UniProtKB-KW"/>
</dbReference>
<evidence type="ECO:0000256" key="4">
    <source>
        <dbReference type="ARBA" id="ARBA00022842"/>
    </source>
</evidence>
<dbReference type="PANTHER" id="PTHR36173">
    <property type="entry name" value="RIBONUCLEASE VAPC16-RELATED"/>
    <property type="match status" value="1"/>
</dbReference>
<dbReference type="SUPFAM" id="SSF88723">
    <property type="entry name" value="PIN domain-like"/>
    <property type="match status" value="1"/>
</dbReference>
<evidence type="ECO:0000313" key="6">
    <source>
        <dbReference type="EMBL" id="NYI45131.1"/>
    </source>
</evidence>
<feature type="domain" description="PIN" evidence="5">
    <location>
        <begin position="4"/>
        <end position="122"/>
    </location>
</feature>
<proteinExistence type="predicted"/>
<protein>
    <submittedName>
        <fullName evidence="6">PIN domain nuclease of toxin-antitoxin system</fullName>
    </submittedName>
</protein>
<dbReference type="CDD" id="cd09872">
    <property type="entry name" value="PIN_Sll0205-like"/>
    <property type="match status" value="1"/>
</dbReference>
<dbReference type="EMBL" id="JACBZM010000001">
    <property type="protein sequence ID" value="NYI45131.1"/>
    <property type="molecule type" value="Genomic_DNA"/>
</dbReference>
<name>A0A7Y9ZKG4_9ACTN</name>
<dbReference type="GO" id="GO:0004518">
    <property type="term" value="F:nuclease activity"/>
    <property type="evidence" value="ECO:0007669"/>
    <property type="project" value="UniProtKB-KW"/>
</dbReference>
<sequence>MRLLLDTHVLLWLASDSSRLGPDERELLGSAAERHVSAASAYEIAQKTRLGRLPGGTQVLDGWQRLLRNVQAAELPLSVAHMARAGAMSWSHRDPFDRMLVAQAQLEGLTLLTDDDAIRSFDDVRTRWS</sequence>
<dbReference type="RefSeq" id="WP_179648833.1">
    <property type="nucleotide sequence ID" value="NZ_JACBZM010000001.1"/>
</dbReference>
<evidence type="ECO:0000313" key="7">
    <source>
        <dbReference type="Proteomes" id="UP000562045"/>
    </source>
</evidence>
<dbReference type="InterPro" id="IPR029060">
    <property type="entry name" value="PIN-like_dom_sf"/>
</dbReference>
<keyword evidence="1" id="KW-0540">Nuclease</keyword>
<dbReference type="AlphaFoldDB" id="A0A7Y9ZKG4"/>
<keyword evidence="3" id="KW-0378">Hydrolase</keyword>
<evidence type="ECO:0000256" key="3">
    <source>
        <dbReference type="ARBA" id="ARBA00022801"/>
    </source>
</evidence>
<dbReference type="InterPro" id="IPR041705">
    <property type="entry name" value="PIN_Sll0205"/>
</dbReference>
<evidence type="ECO:0000259" key="5">
    <source>
        <dbReference type="Pfam" id="PF01850"/>
    </source>
</evidence>
<dbReference type="InterPro" id="IPR052919">
    <property type="entry name" value="TA_system_RNase"/>
</dbReference>
<dbReference type="PANTHER" id="PTHR36173:SF2">
    <property type="entry name" value="RIBONUCLEASE VAPC16"/>
    <property type="match status" value="1"/>
</dbReference>
<comment type="caution">
    <text evidence="6">The sequence shown here is derived from an EMBL/GenBank/DDBJ whole genome shotgun (WGS) entry which is preliminary data.</text>
</comment>
<reference evidence="6 7" key="1">
    <citation type="submission" date="2020-07" db="EMBL/GenBank/DDBJ databases">
        <title>Sequencing the genomes of 1000 actinobacteria strains.</title>
        <authorList>
            <person name="Klenk H.-P."/>
        </authorList>
    </citation>
    <scope>NUCLEOTIDE SEQUENCE [LARGE SCALE GENOMIC DNA]</scope>
    <source>
        <strain evidence="6 7">DSM 15131</strain>
    </source>
</reference>
<keyword evidence="4" id="KW-0460">Magnesium</keyword>
<dbReference type="GO" id="GO:0046872">
    <property type="term" value="F:metal ion binding"/>
    <property type="evidence" value="ECO:0007669"/>
    <property type="project" value="UniProtKB-KW"/>
</dbReference>
<gene>
    <name evidence="6" type="ORF">BJ993_002211</name>
</gene>
<dbReference type="InterPro" id="IPR002716">
    <property type="entry name" value="PIN_dom"/>
</dbReference>
<accession>A0A7Y9ZKG4</accession>
<keyword evidence="2" id="KW-0479">Metal-binding</keyword>
<dbReference type="Proteomes" id="UP000562045">
    <property type="component" value="Unassembled WGS sequence"/>
</dbReference>